<name>A0A556V515_BAGYA</name>
<feature type="region of interest" description="Disordered" evidence="1">
    <location>
        <begin position="308"/>
        <end position="340"/>
    </location>
</feature>
<evidence type="ECO:0000313" key="3">
    <source>
        <dbReference type="Proteomes" id="UP000319801"/>
    </source>
</evidence>
<proteinExistence type="predicted"/>
<comment type="caution">
    <text evidence="2">The sequence shown here is derived from an EMBL/GenBank/DDBJ whole genome shotgun (WGS) entry which is preliminary data.</text>
</comment>
<feature type="region of interest" description="Disordered" evidence="1">
    <location>
        <begin position="232"/>
        <end position="274"/>
    </location>
</feature>
<gene>
    <name evidence="2" type="ORF">Baya_13021</name>
</gene>
<evidence type="ECO:0000256" key="1">
    <source>
        <dbReference type="SAM" id="MobiDB-lite"/>
    </source>
</evidence>
<evidence type="ECO:0000313" key="2">
    <source>
        <dbReference type="EMBL" id="TSV02101.1"/>
    </source>
</evidence>
<reference evidence="2 3" key="1">
    <citation type="journal article" date="2019" name="Genome Biol. Evol.">
        <title>Whole-Genome Sequencing of the Giant Devil Catfish, Bagarius yarrelli.</title>
        <authorList>
            <person name="Jiang W."/>
            <person name="Lv Y."/>
            <person name="Cheng L."/>
            <person name="Yang K."/>
            <person name="Chao B."/>
            <person name="Wang X."/>
            <person name="Li Y."/>
            <person name="Pan X."/>
            <person name="You X."/>
            <person name="Zhang Y."/>
            <person name="Yang J."/>
            <person name="Li J."/>
            <person name="Zhang X."/>
            <person name="Liu S."/>
            <person name="Sun C."/>
            <person name="Yang J."/>
            <person name="Shi Q."/>
        </authorList>
    </citation>
    <scope>NUCLEOTIDE SEQUENCE [LARGE SCALE GENOMIC DNA]</scope>
    <source>
        <strain evidence="2">JWS20170419001</strain>
        <tissue evidence="2">Muscle</tissue>
    </source>
</reference>
<accession>A0A556V515</accession>
<dbReference type="OrthoDB" id="9939684at2759"/>
<dbReference type="EMBL" id="VCAZ01000122">
    <property type="protein sequence ID" value="TSV02101.1"/>
    <property type="molecule type" value="Genomic_DNA"/>
</dbReference>
<dbReference type="AlphaFoldDB" id="A0A556V515"/>
<keyword evidence="3" id="KW-1185">Reference proteome</keyword>
<feature type="compositionally biased region" description="Polar residues" evidence="1">
    <location>
        <begin position="237"/>
        <end position="257"/>
    </location>
</feature>
<organism evidence="2 3">
    <name type="scientific">Bagarius yarrelli</name>
    <name type="common">Goonch</name>
    <name type="synonym">Bagrus yarrelli</name>
    <dbReference type="NCBI Taxonomy" id="175774"/>
    <lineage>
        <taxon>Eukaryota</taxon>
        <taxon>Metazoa</taxon>
        <taxon>Chordata</taxon>
        <taxon>Craniata</taxon>
        <taxon>Vertebrata</taxon>
        <taxon>Euteleostomi</taxon>
        <taxon>Actinopterygii</taxon>
        <taxon>Neopterygii</taxon>
        <taxon>Teleostei</taxon>
        <taxon>Ostariophysi</taxon>
        <taxon>Siluriformes</taxon>
        <taxon>Sisoridae</taxon>
        <taxon>Sisorinae</taxon>
        <taxon>Bagarius</taxon>
    </lineage>
</organism>
<dbReference type="Proteomes" id="UP000319801">
    <property type="component" value="Unassembled WGS sequence"/>
</dbReference>
<sequence>MSDSNDSNHQHIQKRCLLRPDILELWGLVTSDLRTDVNVELTESFTEDVGCLRRRKKLQAHLKESRGLKNYSVNHPCKAHAGLQLHNGFDSNPTSQVRRRVSPSSCLLARCDVQPSRSSPVSCNVEQKNRTALRLSARRTPPITGGRLNPIVGLKDSGPAYQHLQEAKASGRDREPARVNIIKPDATLQRDAFQASQPSEAWAPPLRPCFRSPGKRSLTPYRIPIIPSVHSHRDETSCMQTTSGDGMQQSIQGQEGTTEPGRADILGSKDGASVPAKEWEKLKAKTQDDTVIPDPYAAKETVCILLTSGTGHGGTTPSGPTETQLVNPTDMRQESTQPRQ</sequence>
<protein>
    <submittedName>
        <fullName evidence="2">Uncharacterized protein</fullName>
    </submittedName>
</protein>